<feature type="compositionally biased region" description="Basic and acidic residues" evidence="1">
    <location>
        <begin position="53"/>
        <end position="68"/>
    </location>
</feature>
<name>A0A9W6P333_9ACTN</name>
<dbReference type="EMBL" id="BSQG01000001">
    <property type="protein sequence ID" value="GLU46133.1"/>
    <property type="molecule type" value="Genomic_DNA"/>
</dbReference>
<dbReference type="Proteomes" id="UP001165092">
    <property type="component" value="Unassembled WGS sequence"/>
</dbReference>
<gene>
    <name evidence="2" type="ORF">Nans01_04840</name>
</gene>
<proteinExistence type="predicted"/>
<evidence type="ECO:0000256" key="1">
    <source>
        <dbReference type="SAM" id="MobiDB-lite"/>
    </source>
</evidence>
<feature type="region of interest" description="Disordered" evidence="1">
    <location>
        <begin position="23"/>
        <end position="68"/>
    </location>
</feature>
<accession>A0A9W6P333</accession>
<evidence type="ECO:0000313" key="2">
    <source>
        <dbReference type="EMBL" id="GLU46133.1"/>
    </source>
</evidence>
<keyword evidence="3" id="KW-1185">Reference proteome</keyword>
<evidence type="ECO:0008006" key="4">
    <source>
        <dbReference type="Google" id="ProtNLM"/>
    </source>
</evidence>
<sequence length="68" mass="7474">MAEHGTSAGDGSQWWYSLKTNQVEYGSGSPGKDRLGPYPDKAAAQAALSTAAERNKNWDEADEEWNRD</sequence>
<comment type="caution">
    <text evidence="2">The sequence shown here is derived from an EMBL/GenBank/DDBJ whole genome shotgun (WGS) entry which is preliminary data.</text>
</comment>
<evidence type="ECO:0000313" key="3">
    <source>
        <dbReference type="Proteomes" id="UP001165092"/>
    </source>
</evidence>
<organism evidence="2 3">
    <name type="scientific">Nocardiopsis ansamitocini</name>
    <dbReference type="NCBI Taxonomy" id="1670832"/>
    <lineage>
        <taxon>Bacteria</taxon>
        <taxon>Bacillati</taxon>
        <taxon>Actinomycetota</taxon>
        <taxon>Actinomycetes</taxon>
        <taxon>Streptosporangiales</taxon>
        <taxon>Nocardiopsidaceae</taxon>
        <taxon>Nocardiopsis</taxon>
    </lineage>
</organism>
<feature type="compositionally biased region" description="Low complexity" evidence="1">
    <location>
        <begin position="42"/>
        <end position="52"/>
    </location>
</feature>
<protein>
    <recommendedName>
        <fullName evidence="4">SPOR domain-containing protein</fullName>
    </recommendedName>
</protein>
<reference evidence="2" key="1">
    <citation type="submission" date="2023-02" db="EMBL/GenBank/DDBJ databases">
        <title>Nocardiopsis ansamitocini NBRC 112285.</title>
        <authorList>
            <person name="Ichikawa N."/>
            <person name="Sato H."/>
            <person name="Tonouchi N."/>
        </authorList>
    </citation>
    <scope>NUCLEOTIDE SEQUENCE</scope>
    <source>
        <strain evidence="2">NBRC 112285</strain>
    </source>
</reference>
<dbReference type="AlphaFoldDB" id="A0A9W6P333"/>
<dbReference type="RefSeq" id="WP_285756989.1">
    <property type="nucleotide sequence ID" value="NZ_BSQG01000001.1"/>
</dbReference>